<dbReference type="GO" id="GO:0006275">
    <property type="term" value="P:regulation of DNA replication"/>
    <property type="evidence" value="ECO:0007669"/>
    <property type="project" value="InterPro"/>
</dbReference>
<dbReference type="InterPro" id="IPR010921">
    <property type="entry name" value="Trp_repressor/repl_initiator"/>
</dbReference>
<reference evidence="2 3" key="1">
    <citation type="submission" date="2019-06" db="EMBL/GenBank/DDBJ databases">
        <title>Rhizobium sp. CL12 isolated from roots of soybean.</title>
        <authorList>
            <person name="Wang C."/>
        </authorList>
    </citation>
    <scope>NUCLEOTIDE SEQUENCE [LARGE SCALE GENOMIC DNA]</scope>
    <source>
        <strain evidence="2 3">CL12</strain>
    </source>
</reference>
<dbReference type="EMBL" id="VFYP01000001">
    <property type="protein sequence ID" value="TPP12053.1"/>
    <property type="molecule type" value="Genomic_DNA"/>
</dbReference>
<organism evidence="2 3">
    <name type="scientific">Rhizobium glycinendophyticum</name>
    <dbReference type="NCBI Taxonomy" id="2589807"/>
    <lineage>
        <taxon>Bacteria</taxon>
        <taxon>Pseudomonadati</taxon>
        <taxon>Pseudomonadota</taxon>
        <taxon>Alphaproteobacteria</taxon>
        <taxon>Hyphomicrobiales</taxon>
        <taxon>Rhizobiaceae</taxon>
        <taxon>Rhizobium/Agrobacterium group</taxon>
        <taxon>Rhizobium</taxon>
    </lineage>
</organism>
<dbReference type="Gene3D" id="1.10.1750.10">
    <property type="match status" value="1"/>
</dbReference>
<dbReference type="SUPFAM" id="SSF48295">
    <property type="entry name" value="TrpR-like"/>
    <property type="match status" value="1"/>
</dbReference>
<evidence type="ECO:0000313" key="2">
    <source>
        <dbReference type="EMBL" id="TPP12053.1"/>
    </source>
</evidence>
<dbReference type="Pfam" id="PF08299">
    <property type="entry name" value="Bac_DnaA_C"/>
    <property type="match status" value="1"/>
</dbReference>
<name>A0A504V422_9HYPH</name>
<sequence length="98" mass="10872">MIVRQLTQELLQAIGIESDSGGRRRSAGHVRQVAMYVCHVAYSMPMGEVAQAFGRDRSTVGHACRMVEDRRDDAAYDGFVTIVERMASAVYLLAGRRP</sequence>
<dbReference type="SMART" id="SM00760">
    <property type="entry name" value="Bac_DnaA_C"/>
    <property type="match status" value="1"/>
</dbReference>
<dbReference type="Proteomes" id="UP000316429">
    <property type="component" value="Unassembled WGS sequence"/>
</dbReference>
<accession>A0A504V422</accession>
<proteinExistence type="predicted"/>
<evidence type="ECO:0000313" key="3">
    <source>
        <dbReference type="Proteomes" id="UP000316429"/>
    </source>
</evidence>
<protein>
    <submittedName>
        <fullName evidence="2">Chromosomal replication initiator DnaA</fullName>
    </submittedName>
</protein>
<evidence type="ECO:0000259" key="1">
    <source>
        <dbReference type="SMART" id="SM00760"/>
    </source>
</evidence>
<dbReference type="InterPro" id="IPR013159">
    <property type="entry name" value="DnaA_C"/>
</dbReference>
<comment type="caution">
    <text evidence="2">The sequence shown here is derived from an EMBL/GenBank/DDBJ whole genome shotgun (WGS) entry which is preliminary data.</text>
</comment>
<dbReference type="OrthoDB" id="8480222at2"/>
<dbReference type="CDD" id="cd06571">
    <property type="entry name" value="Bac_DnaA_C"/>
    <property type="match status" value="1"/>
</dbReference>
<dbReference type="AlphaFoldDB" id="A0A504V422"/>
<gene>
    <name evidence="2" type="ORF">FJQ55_05815</name>
</gene>
<keyword evidence="3" id="KW-1185">Reference proteome</keyword>
<feature type="domain" description="Chromosomal replication initiator DnaA C-terminal" evidence="1">
    <location>
        <begin position="2"/>
        <end position="67"/>
    </location>
</feature>
<dbReference type="GO" id="GO:0006270">
    <property type="term" value="P:DNA replication initiation"/>
    <property type="evidence" value="ECO:0007669"/>
    <property type="project" value="InterPro"/>
</dbReference>
<dbReference type="GO" id="GO:0043565">
    <property type="term" value="F:sequence-specific DNA binding"/>
    <property type="evidence" value="ECO:0007669"/>
    <property type="project" value="InterPro"/>
</dbReference>
<dbReference type="GO" id="GO:0005524">
    <property type="term" value="F:ATP binding"/>
    <property type="evidence" value="ECO:0007669"/>
    <property type="project" value="InterPro"/>
</dbReference>